<accession>A0A803MTU9</accession>
<evidence type="ECO:0000313" key="3">
    <source>
        <dbReference type="Proteomes" id="UP000596660"/>
    </source>
</evidence>
<dbReference type="Gramene" id="AUR62035090-RA">
    <property type="protein sequence ID" value="AUR62035090-RA:cds"/>
    <property type="gene ID" value="AUR62035090"/>
</dbReference>
<protein>
    <submittedName>
        <fullName evidence="2">Uncharacterized protein</fullName>
    </submittedName>
</protein>
<keyword evidence="3" id="KW-1185">Reference proteome</keyword>
<proteinExistence type="predicted"/>
<dbReference type="AlphaFoldDB" id="A0A803MTU9"/>
<dbReference type="Proteomes" id="UP000596660">
    <property type="component" value="Unplaced"/>
</dbReference>
<organism evidence="2 3">
    <name type="scientific">Chenopodium quinoa</name>
    <name type="common">Quinoa</name>
    <dbReference type="NCBI Taxonomy" id="63459"/>
    <lineage>
        <taxon>Eukaryota</taxon>
        <taxon>Viridiplantae</taxon>
        <taxon>Streptophyta</taxon>
        <taxon>Embryophyta</taxon>
        <taxon>Tracheophyta</taxon>
        <taxon>Spermatophyta</taxon>
        <taxon>Magnoliopsida</taxon>
        <taxon>eudicotyledons</taxon>
        <taxon>Gunneridae</taxon>
        <taxon>Pentapetalae</taxon>
        <taxon>Caryophyllales</taxon>
        <taxon>Chenopodiaceae</taxon>
        <taxon>Chenopodioideae</taxon>
        <taxon>Atripliceae</taxon>
        <taxon>Chenopodium</taxon>
    </lineage>
</organism>
<evidence type="ECO:0000256" key="1">
    <source>
        <dbReference type="SAM" id="MobiDB-lite"/>
    </source>
</evidence>
<sequence length="397" mass="45687">MDLPPTQVMMPFRPLLKQITKYLNFPDPDYQFVDEPGSIAYVVVQTYCGPIASVYIGGYTSSIEESCEVAARKAVYDLMKKYEIVVEDVTYLRKQMYDRCGQLFWFKKEELERIEKEEHKVCMYEDLSFEAEKNHKKIVVDFVVVLREIFRAVEIRCTPIETIDHGPDQYTSWFTVMPHKEGIGFRCLFSEYCRTAAAAKQSLARKVVDYLSDVFNLVIVDANYKVTAARFDAILSTLERESYVSVKERVLGIKEELEPSTILVEQDCLTPLGQEFQVPVSIPPALPPKKRLLRHIYAETSPVADDGCKMVSVFPVPEDLAGYFKRAKIDALQFVFLWCYDRLLREPSSSKGYYTKRLKSLQSGSRDEIERLQPLPAPKRPKTSKPKQPVTSNLVYI</sequence>
<reference evidence="2" key="2">
    <citation type="submission" date="2021-03" db="UniProtKB">
        <authorList>
            <consortium name="EnsemblPlants"/>
        </authorList>
    </citation>
    <scope>IDENTIFICATION</scope>
</reference>
<name>A0A803MTU9_CHEQI</name>
<feature type="region of interest" description="Disordered" evidence="1">
    <location>
        <begin position="364"/>
        <end position="397"/>
    </location>
</feature>
<dbReference type="EnsemblPlants" id="AUR62035090-RA">
    <property type="protein sequence ID" value="AUR62035090-RA:cds"/>
    <property type="gene ID" value="AUR62035090"/>
</dbReference>
<evidence type="ECO:0000313" key="2">
    <source>
        <dbReference type="EnsemblPlants" id="AUR62035090-RA:cds"/>
    </source>
</evidence>
<reference evidence="2" key="1">
    <citation type="journal article" date="2017" name="Nature">
        <title>The genome of Chenopodium quinoa.</title>
        <authorList>
            <person name="Jarvis D.E."/>
            <person name="Ho Y.S."/>
            <person name="Lightfoot D.J."/>
            <person name="Schmoeckel S.M."/>
            <person name="Li B."/>
            <person name="Borm T.J.A."/>
            <person name="Ohyanagi H."/>
            <person name="Mineta K."/>
            <person name="Michell C.T."/>
            <person name="Saber N."/>
            <person name="Kharbatia N.M."/>
            <person name="Rupper R.R."/>
            <person name="Sharp A.R."/>
            <person name="Dally N."/>
            <person name="Boughton B.A."/>
            <person name="Woo Y.H."/>
            <person name="Gao G."/>
            <person name="Schijlen E.G.W.M."/>
            <person name="Guo X."/>
            <person name="Momin A.A."/>
            <person name="Negrao S."/>
            <person name="Al-Babili S."/>
            <person name="Gehring C."/>
            <person name="Roessner U."/>
            <person name="Jung C."/>
            <person name="Murphy K."/>
            <person name="Arold S.T."/>
            <person name="Gojobori T."/>
            <person name="van der Linden C.G."/>
            <person name="van Loo E.N."/>
            <person name="Jellen E.N."/>
            <person name="Maughan P.J."/>
            <person name="Tester M."/>
        </authorList>
    </citation>
    <scope>NUCLEOTIDE SEQUENCE [LARGE SCALE GENOMIC DNA]</scope>
    <source>
        <strain evidence="2">cv. PI 614886</strain>
    </source>
</reference>